<dbReference type="PANTHER" id="PTHR30426">
    <property type="entry name" value="4-HYDROXY-3-METHYLBUT-2-ENYL DIPHOSPHATE REDUCTASE"/>
    <property type="match status" value="1"/>
</dbReference>
<comment type="catalytic activity">
    <reaction evidence="5">
        <text>dimethylallyl diphosphate + 2 oxidized [2Fe-2S]-[ferredoxin] + H2O = (2E)-4-hydroxy-3-methylbut-2-enyl diphosphate + 2 reduced [2Fe-2S]-[ferredoxin] + 2 H(+)</text>
        <dbReference type="Rhea" id="RHEA:24825"/>
        <dbReference type="Rhea" id="RHEA-COMP:10000"/>
        <dbReference type="Rhea" id="RHEA-COMP:10001"/>
        <dbReference type="ChEBI" id="CHEBI:15377"/>
        <dbReference type="ChEBI" id="CHEBI:15378"/>
        <dbReference type="ChEBI" id="CHEBI:33737"/>
        <dbReference type="ChEBI" id="CHEBI:33738"/>
        <dbReference type="ChEBI" id="CHEBI:57623"/>
        <dbReference type="ChEBI" id="CHEBI:128753"/>
        <dbReference type="EC" id="1.17.7.4"/>
    </reaction>
</comment>
<evidence type="ECO:0000313" key="7">
    <source>
        <dbReference type="Proteomes" id="UP000322876"/>
    </source>
</evidence>
<feature type="binding site" evidence="5">
    <location>
        <position position="217"/>
    </location>
    <ligand>
        <name>dimethylallyl diphosphate</name>
        <dbReference type="ChEBI" id="CHEBI:57623"/>
    </ligand>
</feature>
<dbReference type="UniPathway" id="UPA00059">
    <property type="reaction ID" value="UER00105"/>
</dbReference>
<dbReference type="GO" id="GO:0019288">
    <property type="term" value="P:isopentenyl diphosphate biosynthetic process, methylerythritol 4-phosphate pathway"/>
    <property type="evidence" value="ECO:0007669"/>
    <property type="project" value="UniProtKB-UniRule"/>
</dbReference>
<feature type="binding site" evidence="5">
    <location>
        <position position="217"/>
    </location>
    <ligand>
        <name>(2E)-4-hydroxy-3-methylbut-2-enyl diphosphate</name>
        <dbReference type="ChEBI" id="CHEBI:128753"/>
    </ligand>
</feature>
<dbReference type="InterPro" id="IPR003451">
    <property type="entry name" value="LytB/IspH"/>
</dbReference>
<evidence type="ECO:0000256" key="4">
    <source>
        <dbReference type="ARBA" id="ARBA00023014"/>
    </source>
</evidence>
<comment type="cofactor">
    <cofactor evidence="5">
        <name>[4Fe-4S] cluster</name>
        <dbReference type="ChEBI" id="CHEBI:49883"/>
    </cofactor>
    <text evidence="5">Binds 1 [4Fe-4S] cluster per subunit.</text>
</comment>
<keyword evidence="4 5" id="KW-0411">Iron-sulfur</keyword>
<sequence length="286" mass="32025">MKIIKAEHAGFCFGVERAVGIVENASTIYENVVTLGPIIHNPQLVNKLKEKGVLPVESTGDVEKKHTVIIRSHGITKDNYNFLKEKDVNIIDATCPFVIKAHKSAMNLSKEGYTVVVFGEKEHPEVKGIVSYVEGEYYLISSKEEAEQLPFKEKYGVVAQTTQNGEYFKNVVDVIKEKCNELKVVNTICNATTYRQEAAKAVAKQVDMMIIVGGKNSGNTRRLYEICKEICKNSIHIETKDELDEKMFENIEKVGITAGASTPDYLINDVINYLEEVGNARKCKKQ</sequence>
<comment type="similarity">
    <text evidence="5">Belongs to the IspH family.</text>
</comment>
<dbReference type="GO" id="GO:0051745">
    <property type="term" value="F:4-hydroxy-3-methylbut-2-enyl diphosphate reductase activity"/>
    <property type="evidence" value="ECO:0007669"/>
    <property type="project" value="UniProtKB-UniRule"/>
</dbReference>
<dbReference type="PANTHER" id="PTHR30426:SF0">
    <property type="entry name" value="4-HYDROXY-3-METHYLBUT-2-ENYL DIPHOSPHATE REDUCTASE"/>
    <property type="match status" value="1"/>
</dbReference>
<feature type="binding site" evidence="5">
    <location>
        <position position="73"/>
    </location>
    <ligand>
        <name>dimethylallyl diphosphate</name>
        <dbReference type="ChEBI" id="CHEBI:57623"/>
    </ligand>
</feature>
<feature type="binding site" evidence="5">
    <location>
        <position position="217"/>
    </location>
    <ligand>
        <name>isopentenyl diphosphate</name>
        <dbReference type="ChEBI" id="CHEBI:128769"/>
    </ligand>
</feature>
<comment type="pathway">
    <text evidence="5">Isoprenoid biosynthesis; isopentenyl diphosphate biosynthesis via DXP pathway; isopentenyl diphosphate from 1-deoxy-D-xylulose 5-phosphate: step 6/6.</text>
</comment>
<feature type="binding site" evidence="5">
    <location>
        <position position="123"/>
    </location>
    <ligand>
        <name>isopentenyl diphosphate</name>
        <dbReference type="ChEBI" id="CHEBI:128769"/>
    </ligand>
</feature>
<comment type="caution">
    <text evidence="5">Lacks conserved residue(s) required for the propagation of feature annotation.</text>
</comment>
<evidence type="ECO:0000256" key="2">
    <source>
        <dbReference type="ARBA" id="ARBA00022723"/>
    </source>
</evidence>
<keyword evidence="5" id="KW-0414">Isoprene biosynthesis</keyword>
<feature type="binding site" evidence="5">
    <location>
        <position position="261"/>
    </location>
    <ligand>
        <name>(2E)-4-hydroxy-3-methylbut-2-enyl diphosphate</name>
        <dbReference type="ChEBI" id="CHEBI:128753"/>
    </ligand>
</feature>
<feature type="active site" description="Proton donor" evidence="5">
    <location>
        <position position="125"/>
    </location>
</feature>
<dbReference type="EMBL" id="VFJB01000006">
    <property type="protein sequence ID" value="KAA0257777.1"/>
    <property type="molecule type" value="Genomic_DNA"/>
</dbReference>
<organism evidence="6 7">
    <name type="scientific">Deferribacter autotrophicus</name>
    <dbReference type="NCBI Taxonomy" id="500465"/>
    <lineage>
        <taxon>Bacteria</taxon>
        <taxon>Pseudomonadati</taxon>
        <taxon>Deferribacterota</taxon>
        <taxon>Deferribacteres</taxon>
        <taxon>Deferribacterales</taxon>
        <taxon>Deferribacteraceae</taxon>
        <taxon>Deferribacter</taxon>
    </lineage>
</organism>
<reference evidence="6 7" key="1">
    <citation type="submission" date="2019-06" db="EMBL/GenBank/DDBJ databases">
        <title>Genomic insights into carbon and energy metabolism of Deferribacter autotrophicus revealed new metabolic traits in the phylum Deferribacteres.</title>
        <authorList>
            <person name="Slobodkin A.I."/>
            <person name="Slobodkina G.B."/>
            <person name="Allioux M."/>
            <person name="Alain K."/>
            <person name="Jebbar M."/>
            <person name="Shadrin V."/>
            <person name="Kublanov I.V."/>
            <person name="Toshchakov S.V."/>
            <person name="Bonch-Osmolovskaya E.A."/>
        </authorList>
    </citation>
    <scope>NUCLEOTIDE SEQUENCE [LARGE SCALE GENOMIC DNA]</scope>
    <source>
        <strain evidence="6 7">SL50</strain>
    </source>
</reference>
<keyword evidence="7" id="KW-1185">Reference proteome</keyword>
<feature type="binding site" evidence="5">
    <location>
        <position position="261"/>
    </location>
    <ligand>
        <name>dimethylallyl diphosphate</name>
        <dbReference type="ChEBI" id="CHEBI:57623"/>
    </ligand>
</feature>
<dbReference type="GO" id="GO:0050992">
    <property type="term" value="P:dimethylallyl diphosphate biosynthetic process"/>
    <property type="evidence" value="ECO:0007669"/>
    <property type="project" value="UniProtKB-UniRule"/>
</dbReference>
<feature type="binding site" evidence="5">
    <location>
        <position position="219"/>
    </location>
    <ligand>
        <name>isopentenyl diphosphate</name>
        <dbReference type="ChEBI" id="CHEBI:128769"/>
    </ligand>
</feature>
<evidence type="ECO:0000256" key="5">
    <source>
        <dbReference type="HAMAP-Rule" id="MF_00191"/>
    </source>
</evidence>
<feature type="binding site" evidence="5">
    <location>
        <position position="219"/>
    </location>
    <ligand>
        <name>dimethylallyl diphosphate</name>
        <dbReference type="ChEBI" id="CHEBI:57623"/>
    </ligand>
</feature>
<proteinExistence type="inferred from homology"/>
<evidence type="ECO:0000313" key="6">
    <source>
        <dbReference type="EMBL" id="KAA0257777.1"/>
    </source>
</evidence>
<dbReference type="Proteomes" id="UP000322876">
    <property type="component" value="Unassembled WGS sequence"/>
</dbReference>
<keyword evidence="1 5" id="KW-0004">4Fe-4S</keyword>
<feature type="binding site" evidence="5">
    <location>
        <position position="219"/>
    </location>
    <ligand>
        <name>(2E)-4-hydroxy-3-methylbut-2-enyl diphosphate</name>
        <dbReference type="ChEBI" id="CHEBI:128753"/>
    </ligand>
</feature>
<feature type="binding site" evidence="5">
    <location>
        <position position="123"/>
    </location>
    <ligand>
        <name>(2E)-4-hydroxy-3-methylbut-2-enyl diphosphate</name>
        <dbReference type="ChEBI" id="CHEBI:128753"/>
    </ligand>
</feature>
<dbReference type="Gene3D" id="3.40.1010.20">
    <property type="entry name" value="4-hydroxy-3-methylbut-2-enyl diphosphate reductase, catalytic domain"/>
    <property type="match status" value="2"/>
</dbReference>
<dbReference type="NCBIfam" id="TIGR00216">
    <property type="entry name" value="ispH_lytB"/>
    <property type="match status" value="1"/>
</dbReference>
<dbReference type="Gene3D" id="3.40.50.11270">
    <property type="match status" value="1"/>
</dbReference>
<evidence type="ECO:0000256" key="1">
    <source>
        <dbReference type="ARBA" id="ARBA00022485"/>
    </source>
</evidence>
<dbReference type="HAMAP" id="MF_00191">
    <property type="entry name" value="IspH"/>
    <property type="match status" value="1"/>
</dbReference>
<dbReference type="OrthoDB" id="9777362at2"/>
<evidence type="ECO:0000256" key="3">
    <source>
        <dbReference type="ARBA" id="ARBA00023004"/>
    </source>
</evidence>
<dbReference type="GO" id="GO:0016114">
    <property type="term" value="P:terpenoid biosynthetic process"/>
    <property type="evidence" value="ECO:0007669"/>
    <property type="project" value="UniProtKB-UniRule"/>
</dbReference>
<dbReference type="GO" id="GO:0046872">
    <property type="term" value="F:metal ion binding"/>
    <property type="evidence" value="ECO:0007669"/>
    <property type="project" value="UniProtKB-KW"/>
</dbReference>
<dbReference type="EC" id="1.17.7.4" evidence="5"/>
<feature type="binding site" evidence="5">
    <location>
        <position position="261"/>
    </location>
    <ligand>
        <name>isopentenyl diphosphate</name>
        <dbReference type="ChEBI" id="CHEBI:128769"/>
    </ligand>
</feature>
<comment type="caution">
    <text evidence="6">The sequence shown here is derived from an EMBL/GenBank/DDBJ whole genome shotgun (WGS) entry which is preliminary data.</text>
</comment>
<protein>
    <recommendedName>
        <fullName evidence="5">4-hydroxy-3-methylbut-2-enyl diphosphate reductase</fullName>
        <shortName evidence="5">HMBPP reductase</shortName>
        <ecNumber evidence="5">1.17.7.4</ecNumber>
    </recommendedName>
</protein>
<comment type="function">
    <text evidence="5">Catalyzes the conversion of 1-hydroxy-2-methyl-2-(E)-butenyl 4-diphosphate (HMBPP) into a mixture of isopentenyl diphosphate (IPP) and dimethylallyl diphosphate (DMAPP). Acts in the terminal step of the DOXP/MEP pathway for isoprenoid precursor biosynthesis.</text>
</comment>
<comment type="pathway">
    <text evidence="5">Isoprenoid biosynthesis; dimethylallyl diphosphate biosynthesis; dimethylallyl diphosphate from (2E)-4-hydroxy-3-methylbutenyl diphosphate: step 1/1.</text>
</comment>
<keyword evidence="2 5" id="KW-0479">Metal-binding</keyword>
<accession>A0A5A8F302</accession>
<feature type="binding site" evidence="5">
    <location>
        <position position="12"/>
    </location>
    <ligand>
        <name>[4Fe-4S] cluster</name>
        <dbReference type="ChEBI" id="CHEBI:49883"/>
    </ligand>
</feature>
<dbReference type="GO" id="GO:0051539">
    <property type="term" value="F:4 iron, 4 sulfur cluster binding"/>
    <property type="evidence" value="ECO:0007669"/>
    <property type="project" value="UniProtKB-UniRule"/>
</dbReference>
<dbReference type="CDD" id="cd13944">
    <property type="entry name" value="lytB_ispH"/>
    <property type="match status" value="1"/>
</dbReference>
<feature type="binding site" evidence="5">
    <location>
        <position position="73"/>
    </location>
    <ligand>
        <name>isopentenyl diphosphate</name>
        <dbReference type="ChEBI" id="CHEBI:128769"/>
    </ligand>
</feature>
<gene>
    <name evidence="5 6" type="primary">ispH</name>
    <name evidence="6" type="ORF">FHQ18_08525</name>
</gene>
<feature type="binding site" evidence="5">
    <location>
        <position position="40"/>
    </location>
    <ligand>
        <name>isopentenyl diphosphate</name>
        <dbReference type="ChEBI" id="CHEBI:128769"/>
    </ligand>
</feature>
<dbReference type="RefSeq" id="WP_149266750.1">
    <property type="nucleotide sequence ID" value="NZ_VFJB01000006.1"/>
</dbReference>
<feature type="binding site" evidence="5">
    <location>
        <position position="161"/>
    </location>
    <ligand>
        <name>(2E)-4-hydroxy-3-methylbut-2-enyl diphosphate</name>
        <dbReference type="ChEBI" id="CHEBI:128753"/>
    </ligand>
</feature>
<feature type="binding site" evidence="5">
    <location>
        <position position="95"/>
    </location>
    <ligand>
        <name>[4Fe-4S] cluster</name>
        <dbReference type="ChEBI" id="CHEBI:49883"/>
    </ligand>
</feature>
<name>A0A5A8F302_9BACT</name>
<comment type="catalytic activity">
    <reaction evidence="5">
        <text>isopentenyl diphosphate + 2 oxidized [2Fe-2S]-[ferredoxin] + H2O = (2E)-4-hydroxy-3-methylbut-2-enyl diphosphate + 2 reduced [2Fe-2S]-[ferredoxin] + 2 H(+)</text>
        <dbReference type="Rhea" id="RHEA:24488"/>
        <dbReference type="Rhea" id="RHEA-COMP:10000"/>
        <dbReference type="Rhea" id="RHEA-COMP:10001"/>
        <dbReference type="ChEBI" id="CHEBI:15377"/>
        <dbReference type="ChEBI" id="CHEBI:15378"/>
        <dbReference type="ChEBI" id="CHEBI:33737"/>
        <dbReference type="ChEBI" id="CHEBI:33738"/>
        <dbReference type="ChEBI" id="CHEBI:128753"/>
        <dbReference type="ChEBI" id="CHEBI:128769"/>
        <dbReference type="EC" id="1.17.7.4"/>
    </reaction>
</comment>
<keyword evidence="5 6" id="KW-0560">Oxidoreductase</keyword>
<feature type="binding site" evidence="5">
    <location>
        <position position="73"/>
    </location>
    <ligand>
        <name>(2E)-4-hydroxy-3-methylbut-2-enyl diphosphate</name>
        <dbReference type="ChEBI" id="CHEBI:128753"/>
    </ligand>
</feature>
<dbReference type="NCBIfam" id="NF002187">
    <property type="entry name" value="PRK01045.1-1"/>
    <property type="match status" value="1"/>
</dbReference>
<feature type="binding site" evidence="5">
    <location>
        <position position="123"/>
    </location>
    <ligand>
        <name>dimethylallyl diphosphate</name>
        <dbReference type="ChEBI" id="CHEBI:57623"/>
    </ligand>
</feature>
<dbReference type="AlphaFoldDB" id="A0A5A8F302"/>
<feature type="binding site" evidence="5">
    <location>
        <position position="40"/>
    </location>
    <ligand>
        <name>dimethylallyl diphosphate</name>
        <dbReference type="ChEBI" id="CHEBI:57623"/>
    </ligand>
</feature>
<dbReference type="Pfam" id="PF02401">
    <property type="entry name" value="LYTB"/>
    <property type="match status" value="1"/>
</dbReference>
<feature type="binding site" evidence="5">
    <location>
        <position position="189"/>
    </location>
    <ligand>
        <name>[4Fe-4S] cluster</name>
        <dbReference type="ChEBI" id="CHEBI:49883"/>
    </ligand>
</feature>
<keyword evidence="3 5" id="KW-0408">Iron</keyword>
<dbReference type="UniPathway" id="UPA00056">
    <property type="reaction ID" value="UER00097"/>
</dbReference>
<feature type="binding site" evidence="5">
    <location>
        <position position="40"/>
    </location>
    <ligand>
        <name>(2E)-4-hydroxy-3-methylbut-2-enyl diphosphate</name>
        <dbReference type="ChEBI" id="CHEBI:128753"/>
    </ligand>
</feature>